<gene>
    <name evidence="9" type="ORF">B0H63DRAFT_447469</name>
</gene>
<comment type="similarity">
    <text evidence="6">Belongs to the cytochrome P450 family.</text>
</comment>
<comment type="cofactor">
    <cofactor evidence="1 5">
        <name>heme</name>
        <dbReference type="ChEBI" id="CHEBI:30413"/>
    </cofactor>
</comment>
<keyword evidence="4 5" id="KW-0408">Iron</keyword>
<proteinExistence type="inferred from homology"/>
<dbReference type="InterPro" id="IPR001128">
    <property type="entry name" value="Cyt_P450"/>
</dbReference>
<dbReference type="EMBL" id="JAULSW010000003">
    <property type="protein sequence ID" value="KAK3386528.1"/>
    <property type="molecule type" value="Genomic_DNA"/>
</dbReference>
<reference evidence="9" key="2">
    <citation type="submission" date="2023-06" db="EMBL/GenBank/DDBJ databases">
        <authorList>
            <consortium name="Lawrence Berkeley National Laboratory"/>
            <person name="Haridas S."/>
            <person name="Hensen N."/>
            <person name="Bonometti L."/>
            <person name="Westerberg I."/>
            <person name="Brannstrom I.O."/>
            <person name="Guillou S."/>
            <person name="Cros-Aarteil S."/>
            <person name="Calhoun S."/>
            <person name="Kuo A."/>
            <person name="Mondo S."/>
            <person name="Pangilinan J."/>
            <person name="Riley R."/>
            <person name="LaButti K."/>
            <person name="Andreopoulos B."/>
            <person name="Lipzen A."/>
            <person name="Chen C."/>
            <person name="Yanf M."/>
            <person name="Daum C."/>
            <person name="Ng V."/>
            <person name="Clum A."/>
            <person name="Steindorff A."/>
            <person name="Ohm R."/>
            <person name="Martin F."/>
            <person name="Silar P."/>
            <person name="Natvig D."/>
            <person name="Lalanne C."/>
            <person name="Gautier V."/>
            <person name="Ament-velasquez S.L."/>
            <person name="Kruys A."/>
            <person name="Hutchinson M.I."/>
            <person name="Powell A.J."/>
            <person name="Barry K."/>
            <person name="Miller A.N."/>
            <person name="Grigoriev I.V."/>
            <person name="Debuchy R."/>
            <person name="Gladieux P."/>
            <person name="Thoren M.H."/>
            <person name="Johannesson H."/>
        </authorList>
    </citation>
    <scope>NUCLEOTIDE SEQUENCE</scope>
    <source>
        <strain evidence="9">CBS 232.78</strain>
    </source>
</reference>
<dbReference type="InterPro" id="IPR036396">
    <property type="entry name" value="Cyt_P450_sf"/>
</dbReference>
<evidence type="ECO:0000313" key="10">
    <source>
        <dbReference type="Proteomes" id="UP001285441"/>
    </source>
</evidence>
<feature type="binding site" description="axial binding residue" evidence="5">
    <location>
        <position position="465"/>
    </location>
    <ligand>
        <name>heme</name>
        <dbReference type="ChEBI" id="CHEBI:30413"/>
    </ligand>
    <ligandPart>
        <name>Fe</name>
        <dbReference type="ChEBI" id="CHEBI:18248"/>
    </ligandPart>
</feature>
<keyword evidence="6" id="KW-0560">Oxidoreductase</keyword>
<keyword evidence="6" id="KW-0503">Monooxygenase</keyword>
<dbReference type="GO" id="GO:0016705">
    <property type="term" value="F:oxidoreductase activity, acting on paired donors, with incorporation or reduction of molecular oxygen"/>
    <property type="evidence" value="ECO:0007669"/>
    <property type="project" value="InterPro"/>
</dbReference>
<evidence type="ECO:0000256" key="5">
    <source>
        <dbReference type="PIRSR" id="PIRSR602401-1"/>
    </source>
</evidence>
<feature type="region of interest" description="Disordered" evidence="7">
    <location>
        <begin position="283"/>
        <end position="303"/>
    </location>
</feature>
<evidence type="ECO:0000256" key="4">
    <source>
        <dbReference type="ARBA" id="ARBA00023004"/>
    </source>
</evidence>
<evidence type="ECO:0000256" key="3">
    <source>
        <dbReference type="ARBA" id="ARBA00022723"/>
    </source>
</evidence>
<feature type="transmembrane region" description="Helical" evidence="8">
    <location>
        <begin position="6"/>
        <end position="26"/>
    </location>
</feature>
<evidence type="ECO:0000256" key="6">
    <source>
        <dbReference type="RuleBase" id="RU000461"/>
    </source>
</evidence>
<reference evidence="9" key="1">
    <citation type="journal article" date="2023" name="Mol. Phylogenet. Evol.">
        <title>Genome-scale phylogeny and comparative genomics of the fungal order Sordariales.</title>
        <authorList>
            <person name="Hensen N."/>
            <person name="Bonometti L."/>
            <person name="Westerberg I."/>
            <person name="Brannstrom I.O."/>
            <person name="Guillou S."/>
            <person name="Cros-Aarteil S."/>
            <person name="Calhoun S."/>
            <person name="Haridas S."/>
            <person name="Kuo A."/>
            <person name="Mondo S."/>
            <person name="Pangilinan J."/>
            <person name="Riley R."/>
            <person name="LaButti K."/>
            <person name="Andreopoulos B."/>
            <person name="Lipzen A."/>
            <person name="Chen C."/>
            <person name="Yan M."/>
            <person name="Daum C."/>
            <person name="Ng V."/>
            <person name="Clum A."/>
            <person name="Steindorff A."/>
            <person name="Ohm R.A."/>
            <person name="Martin F."/>
            <person name="Silar P."/>
            <person name="Natvig D.O."/>
            <person name="Lalanne C."/>
            <person name="Gautier V."/>
            <person name="Ament-Velasquez S.L."/>
            <person name="Kruys A."/>
            <person name="Hutchinson M.I."/>
            <person name="Powell A.J."/>
            <person name="Barry K."/>
            <person name="Miller A.N."/>
            <person name="Grigoriev I.V."/>
            <person name="Debuchy R."/>
            <person name="Gladieux P."/>
            <person name="Hiltunen Thoren M."/>
            <person name="Johannesson H."/>
        </authorList>
    </citation>
    <scope>NUCLEOTIDE SEQUENCE</scope>
    <source>
        <strain evidence="9">CBS 232.78</strain>
    </source>
</reference>
<dbReference type="AlphaFoldDB" id="A0AAE0U0K0"/>
<evidence type="ECO:0000256" key="8">
    <source>
        <dbReference type="SAM" id="Phobius"/>
    </source>
</evidence>
<organism evidence="9 10">
    <name type="scientific">Podospora didyma</name>
    <dbReference type="NCBI Taxonomy" id="330526"/>
    <lineage>
        <taxon>Eukaryota</taxon>
        <taxon>Fungi</taxon>
        <taxon>Dikarya</taxon>
        <taxon>Ascomycota</taxon>
        <taxon>Pezizomycotina</taxon>
        <taxon>Sordariomycetes</taxon>
        <taxon>Sordariomycetidae</taxon>
        <taxon>Sordariales</taxon>
        <taxon>Podosporaceae</taxon>
        <taxon>Podospora</taxon>
    </lineage>
</organism>
<dbReference type="Pfam" id="PF00067">
    <property type="entry name" value="p450"/>
    <property type="match status" value="1"/>
</dbReference>
<sequence length="548" mass="61474">MAFAFLPSIWLVSGVIALYILSVVVYRRYFHPLSHVPGPFLWSVSSLPILYHQGIREGQLMHELPKLHAVYGPVVRISPNEVHLSDPENYDIIHNVGTKFYKDPAYYTSMDGPVNAPVILTVISNEVHRVRRSALNPFFSRRSTLELEPVVRDKARKLLDLMEATFSRPGDGVFNAHHAVRALSVDIITEYAYARCWNQMDMEDWGADYQDAIRAVQDLFPWMVAFPILSTLFGAVPDWINVMIFPPYKKWLMTFTVIRAAVAEVQKEISMGTKPPRRTIFHELIDPPSSESDDEGDGKKERPKLSDNIIFADAVNVTGAGAETTGSTIGRAIFEVISNPEIYSTLTRELEEALPDPDPNTFSLVALEKLPYLNGVIKEALRLNPGLPGHLPRVVPPGGAGATFNGCTLPPGASVSMSAWTLHHNKDAFPHPERFDPTRWIDALSEVHRARDRCMIPFGRGSRNCLGQNLALAELYYSVAAIFRKFGATVDNCLRIHPDFARSDLDIVELLLGYHPRKARKLRVVLSRKERRGGIEPNHEIVRGDISN</sequence>
<protein>
    <submittedName>
        <fullName evidence="9">Cytochrome P450</fullName>
    </submittedName>
</protein>
<dbReference type="PRINTS" id="PR00385">
    <property type="entry name" value="P450"/>
</dbReference>
<evidence type="ECO:0000256" key="1">
    <source>
        <dbReference type="ARBA" id="ARBA00001971"/>
    </source>
</evidence>
<evidence type="ECO:0000256" key="2">
    <source>
        <dbReference type="ARBA" id="ARBA00022617"/>
    </source>
</evidence>
<dbReference type="Proteomes" id="UP001285441">
    <property type="component" value="Unassembled WGS sequence"/>
</dbReference>
<feature type="transmembrane region" description="Helical" evidence="8">
    <location>
        <begin position="219"/>
        <end position="240"/>
    </location>
</feature>
<keyword evidence="10" id="KW-1185">Reference proteome</keyword>
<comment type="caution">
    <text evidence="9">The sequence shown here is derived from an EMBL/GenBank/DDBJ whole genome shotgun (WGS) entry which is preliminary data.</text>
</comment>
<evidence type="ECO:0000256" key="7">
    <source>
        <dbReference type="SAM" id="MobiDB-lite"/>
    </source>
</evidence>
<dbReference type="PROSITE" id="PS00086">
    <property type="entry name" value="CYTOCHROME_P450"/>
    <property type="match status" value="1"/>
</dbReference>
<dbReference type="GO" id="GO:0020037">
    <property type="term" value="F:heme binding"/>
    <property type="evidence" value="ECO:0007669"/>
    <property type="project" value="InterPro"/>
</dbReference>
<name>A0AAE0U0K0_9PEZI</name>
<dbReference type="CDD" id="cd11062">
    <property type="entry name" value="CYP58-like"/>
    <property type="match status" value="1"/>
</dbReference>
<dbReference type="PANTHER" id="PTHR24305">
    <property type="entry name" value="CYTOCHROME P450"/>
    <property type="match status" value="1"/>
</dbReference>
<accession>A0AAE0U0K0</accession>
<dbReference type="InterPro" id="IPR002401">
    <property type="entry name" value="Cyt_P450_E_grp-I"/>
</dbReference>
<evidence type="ECO:0000313" key="9">
    <source>
        <dbReference type="EMBL" id="KAK3386528.1"/>
    </source>
</evidence>
<dbReference type="GO" id="GO:0005506">
    <property type="term" value="F:iron ion binding"/>
    <property type="evidence" value="ECO:0007669"/>
    <property type="project" value="InterPro"/>
</dbReference>
<dbReference type="InterPro" id="IPR050121">
    <property type="entry name" value="Cytochrome_P450_monoxygenase"/>
</dbReference>
<dbReference type="PRINTS" id="PR00463">
    <property type="entry name" value="EP450I"/>
</dbReference>
<dbReference type="PANTHER" id="PTHR24305:SF152">
    <property type="entry name" value="P450, PUTATIVE (EUROFUNG)-RELATED"/>
    <property type="match status" value="1"/>
</dbReference>
<keyword evidence="3 5" id="KW-0479">Metal-binding</keyword>
<dbReference type="Gene3D" id="1.10.630.10">
    <property type="entry name" value="Cytochrome P450"/>
    <property type="match status" value="1"/>
</dbReference>
<keyword evidence="8" id="KW-1133">Transmembrane helix</keyword>
<dbReference type="SUPFAM" id="SSF48264">
    <property type="entry name" value="Cytochrome P450"/>
    <property type="match status" value="1"/>
</dbReference>
<keyword evidence="8" id="KW-0812">Transmembrane</keyword>
<dbReference type="InterPro" id="IPR017972">
    <property type="entry name" value="Cyt_P450_CS"/>
</dbReference>
<dbReference type="GO" id="GO:0004497">
    <property type="term" value="F:monooxygenase activity"/>
    <property type="evidence" value="ECO:0007669"/>
    <property type="project" value="UniProtKB-KW"/>
</dbReference>
<keyword evidence="2 5" id="KW-0349">Heme</keyword>
<keyword evidence="8" id="KW-0472">Membrane</keyword>